<dbReference type="PANTHER" id="PTHR33116:SF86">
    <property type="entry name" value="REVERSE TRANSCRIPTASE DOMAIN-CONTAINING PROTEIN"/>
    <property type="match status" value="1"/>
</dbReference>
<gene>
    <name evidence="1" type="ORF">EPI10_001344</name>
</gene>
<evidence type="ECO:0000313" key="1">
    <source>
        <dbReference type="EMBL" id="KAA3466233.1"/>
    </source>
</evidence>
<dbReference type="PANTHER" id="PTHR33116">
    <property type="entry name" value="REVERSE TRANSCRIPTASE ZINC-BINDING DOMAIN-CONTAINING PROTEIN-RELATED-RELATED"/>
    <property type="match status" value="1"/>
</dbReference>
<keyword evidence="1" id="KW-0808">Transferase</keyword>
<dbReference type="GO" id="GO:0003964">
    <property type="term" value="F:RNA-directed DNA polymerase activity"/>
    <property type="evidence" value="ECO:0007669"/>
    <property type="project" value="UniProtKB-KW"/>
</dbReference>
<keyword evidence="2" id="KW-1185">Reference proteome</keyword>
<comment type="caution">
    <text evidence="1">The sequence shown here is derived from an EMBL/GenBank/DDBJ whole genome shotgun (WGS) entry which is preliminary data.</text>
</comment>
<reference evidence="2" key="1">
    <citation type="journal article" date="2019" name="Plant Biotechnol. J.">
        <title>Genome sequencing of the Australian wild diploid species Gossypium australe highlights disease resistance and delayed gland morphogenesis.</title>
        <authorList>
            <person name="Cai Y."/>
            <person name="Cai X."/>
            <person name="Wang Q."/>
            <person name="Wang P."/>
            <person name="Zhang Y."/>
            <person name="Cai C."/>
            <person name="Xu Y."/>
            <person name="Wang K."/>
            <person name="Zhou Z."/>
            <person name="Wang C."/>
            <person name="Geng S."/>
            <person name="Li B."/>
            <person name="Dong Q."/>
            <person name="Hou Y."/>
            <person name="Wang H."/>
            <person name="Ai P."/>
            <person name="Liu Z."/>
            <person name="Yi F."/>
            <person name="Sun M."/>
            <person name="An G."/>
            <person name="Cheng J."/>
            <person name="Zhang Y."/>
            <person name="Shi Q."/>
            <person name="Xie Y."/>
            <person name="Shi X."/>
            <person name="Chang Y."/>
            <person name="Huang F."/>
            <person name="Chen Y."/>
            <person name="Hong S."/>
            <person name="Mi L."/>
            <person name="Sun Q."/>
            <person name="Zhang L."/>
            <person name="Zhou B."/>
            <person name="Peng R."/>
            <person name="Zhang X."/>
            <person name="Liu F."/>
        </authorList>
    </citation>
    <scope>NUCLEOTIDE SEQUENCE [LARGE SCALE GENOMIC DNA]</scope>
    <source>
        <strain evidence="2">cv. PA1801</strain>
    </source>
</reference>
<evidence type="ECO:0000313" key="2">
    <source>
        <dbReference type="Proteomes" id="UP000325315"/>
    </source>
</evidence>
<protein>
    <submittedName>
        <fullName evidence="1">Reverse transcriptase</fullName>
    </submittedName>
</protein>
<dbReference type="AlphaFoldDB" id="A0A5B6VAY6"/>
<dbReference type="Proteomes" id="UP000325315">
    <property type="component" value="Unassembled WGS sequence"/>
</dbReference>
<dbReference type="EMBL" id="SMMG02000007">
    <property type="protein sequence ID" value="KAA3466233.1"/>
    <property type="molecule type" value="Genomic_DNA"/>
</dbReference>
<proteinExistence type="predicted"/>
<accession>A0A5B6VAY6</accession>
<keyword evidence="1" id="KW-0695">RNA-directed DNA polymerase</keyword>
<sequence>MARFWWQKGHGRRRIHWCAWSYMCRLKEKGQMGFRSMGKFNITLLVKQCLRLINYPDSLLARVLKVKYFPRSDFINAPLSNLSSYTWKSIWAAKGVLQEGLCWRVGSGVRVSINEDAWILGADNFRLGNYVHGMKNSMVANLIDAKSRRIAPFHHHSFFRRVRFSVSLNFTKAHNKSTLLKGRTFTKSPGTIDIHLEFFESRWHKRHMMICLYGVCGEDVETLNHVFCVCLISTEVCVLSAIRFGLSRETKILGYIENYLIEVKEIEKWTLPRETMVVKWGRPSGSSIKINFDGAYDDRNFRSALGAVTRNAEGQVMFSWSKIHNGVLSAFVPEAIVCH</sequence>
<dbReference type="OrthoDB" id="959921at2759"/>
<keyword evidence="1" id="KW-0548">Nucleotidyltransferase</keyword>
<organism evidence="1 2">
    <name type="scientific">Gossypium australe</name>
    <dbReference type="NCBI Taxonomy" id="47621"/>
    <lineage>
        <taxon>Eukaryota</taxon>
        <taxon>Viridiplantae</taxon>
        <taxon>Streptophyta</taxon>
        <taxon>Embryophyta</taxon>
        <taxon>Tracheophyta</taxon>
        <taxon>Spermatophyta</taxon>
        <taxon>Magnoliopsida</taxon>
        <taxon>eudicotyledons</taxon>
        <taxon>Gunneridae</taxon>
        <taxon>Pentapetalae</taxon>
        <taxon>rosids</taxon>
        <taxon>malvids</taxon>
        <taxon>Malvales</taxon>
        <taxon>Malvaceae</taxon>
        <taxon>Malvoideae</taxon>
        <taxon>Gossypium</taxon>
    </lineage>
</organism>
<name>A0A5B6VAY6_9ROSI</name>